<keyword evidence="4" id="KW-0677">Repeat</keyword>
<dbReference type="PANTHER" id="PTHR43378">
    <property type="entry name" value="UDP-3-O-ACYLGLUCOSAMINE N-ACYLTRANSFERASE"/>
    <property type="match status" value="1"/>
</dbReference>
<evidence type="ECO:0000256" key="5">
    <source>
        <dbReference type="ARBA" id="ARBA00023098"/>
    </source>
</evidence>
<dbReference type="Pfam" id="PF14602">
    <property type="entry name" value="Hexapep_2"/>
    <property type="match status" value="1"/>
</dbReference>
<dbReference type="InterPro" id="IPR011004">
    <property type="entry name" value="Trimer_LpxA-like_sf"/>
</dbReference>
<reference evidence="8" key="1">
    <citation type="submission" date="2018-05" db="EMBL/GenBank/DDBJ databases">
        <authorList>
            <person name="Lanie J.A."/>
            <person name="Ng W.-L."/>
            <person name="Kazmierczak K.M."/>
            <person name="Andrzejewski T.M."/>
            <person name="Davidsen T.M."/>
            <person name="Wayne K.J."/>
            <person name="Tettelin H."/>
            <person name="Glass J.I."/>
            <person name="Rusch D."/>
            <person name="Podicherti R."/>
            <person name="Tsui H.-C.T."/>
            <person name="Winkler M.E."/>
        </authorList>
    </citation>
    <scope>NUCLEOTIDE SEQUENCE</scope>
</reference>
<dbReference type="NCBIfam" id="TIGR01853">
    <property type="entry name" value="lipid_A_lpxD"/>
    <property type="match status" value="1"/>
</dbReference>
<name>A0A382DLZ7_9ZZZZ</name>
<evidence type="ECO:0000259" key="7">
    <source>
        <dbReference type="Pfam" id="PF04613"/>
    </source>
</evidence>
<evidence type="ECO:0000256" key="1">
    <source>
        <dbReference type="ARBA" id="ARBA00022516"/>
    </source>
</evidence>
<evidence type="ECO:0000256" key="6">
    <source>
        <dbReference type="ARBA" id="ARBA00023315"/>
    </source>
</evidence>
<dbReference type="SUPFAM" id="SSF51161">
    <property type="entry name" value="Trimeric LpxA-like enzymes"/>
    <property type="match status" value="1"/>
</dbReference>
<dbReference type="HAMAP" id="MF_00523">
    <property type="entry name" value="LpxD"/>
    <property type="match status" value="1"/>
</dbReference>
<dbReference type="NCBIfam" id="NF002060">
    <property type="entry name" value="PRK00892.1"/>
    <property type="match status" value="1"/>
</dbReference>
<proteinExistence type="inferred from homology"/>
<dbReference type="Gene3D" id="2.160.10.10">
    <property type="entry name" value="Hexapeptide repeat proteins"/>
    <property type="match status" value="1"/>
</dbReference>
<protein>
    <recommendedName>
        <fullName evidence="7">UDP-3-O-[3-hydroxymyristoyl] glucosamine N-acyltransferase non-repeat region domain-containing protein</fullName>
    </recommendedName>
</protein>
<dbReference type="Pfam" id="PF00132">
    <property type="entry name" value="Hexapep"/>
    <property type="match status" value="1"/>
</dbReference>
<accession>A0A382DLZ7</accession>
<evidence type="ECO:0000313" key="8">
    <source>
        <dbReference type="EMBL" id="SVB39042.1"/>
    </source>
</evidence>
<evidence type="ECO:0000256" key="3">
    <source>
        <dbReference type="ARBA" id="ARBA00022679"/>
    </source>
</evidence>
<dbReference type="AlphaFoldDB" id="A0A382DLZ7"/>
<dbReference type="EMBL" id="UINC01039905">
    <property type="protein sequence ID" value="SVB39042.1"/>
    <property type="molecule type" value="Genomic_DNA"/>
</dbReference>
<dbReference type="GO" id="GO:0016020">
    <property type="term" value="C:membrane"/>
    <property type="evidence" value="ECO:0007669"/>
    <property type="project" value="GOC"/>
</dbReference>
<sequence>MKFSAIEIAKILNGEIEGDSSVDIDSLDKIEESTKGSITFLGNKKYIPWVYRTKASIIIVNRNFEPTKDINATLIRVEDSYMAFVKLLHKFDTGSVSSFGIKDSAIISETAKIEENVSVGNYSSIGENVNVGKNVIILNNVNICNNVSIGSNTIIHPGAVIYKDCEIGENCILHSNVVIGSDGFGFAPDSSGKFQKVPQIGNVIIKDNVEIGASATIDRATLGSTIINSGVKLDNLVQIGHNVVIGENTVMAAQCGIAGSTKIGKNCQIGGHVGMVGHITIGDNVKINGKACVFKSVKDGSIIKGSPAFEEKAFNKSYVHFKNLDKYVKDIENLKKKK</sequence>
<dbReference type="PANTHER" id="PTHR43378:SF2">
    <property type="entry name" value="UDP-3-O-ACYLGLUCOSAMINE N-ACYLTRANSFERASE 1, MITOCHONDRIAL-RELATED"/>
    <property type="match status" value="1"/>
</dbReference>
<feature type="domain" description="UDP-3-O-[3-hydroxymyristoyl] glucosamine N-acyltransferase non-repeat region" evidence="7">
    <location>
        <begin position="22"/>
        <end position="89"/>
    </location>
</feature>
<dbReference type="InterPro" id="IPR001451">
    <property type="entry name" value="Hexapep"/>
</dbReference>
<dbReference type="Pfam" id="PF04613">
    <property type="entry name" value="LpxD"/>
    <property type="match status" value="1"/>
</dbReference>
<dbReference type="InterPro" id="IPR007691">
    <property type="entry name" value="LpxD"/>
</dbReference>
<evidence type="ECO:0000256" key="2">
    <source>
        <dbReference type="ARBA" id="ARBA00022556"/>
    </source>
</evidence>
<dbReference type="GO" id="GO:0016410">
    <property type="term" value="F:N-acyltransferase activity"/>
    <property type="evidence" value="ECO:0007669"/>
    <property type="project" value="InterPro"/>
</dbReference>
<keyword evidence="5" id="KW-0443">Lipid metabolism</keyword>
<keyword evidence="6" id="KW-0012">Acyltransferase</keyword>
<keyword evidence="1" id="KW-0444">Lipid biosynthesis</keyword>
<keyword evidence="2" id="KW-0441">Lipid A biosynthesis</keyword>
<keyword evidence="3" id="KW-0808">Transferase</keyword>
<dbReference type="CDD" id="cd03352">
    <property type="entry name" value="LbH_LpxD"/>
    <property type="match status" value="1"/>
</dbReference>
<organism evidence="8">
    <name type="scientific">marine metagenome</name>
    <dbReference type="NCBI Taxonomy" id="408172"/>
    <lineage>
        <taxon>unclassified sequences</taxon>
        <taxon>metagenomes</taxon>
        <taxon>ecological metagenomes</taxon>
    </lineage>
</organism>
<gene>
    <name evidence="8" type="ORF">METZ01_LOCUS191896</name>
</gene>
<dbReference type="InterPro" id="IPR020573">
    <property type="entry name" value="UDP_GlcNAc_AcTrfase_non-rep"/>
</dbReference>
<dbReference type="GO" id="GO:0009245">
    <property type="term" value="P:lipid A biosynthetic process"/>
    <property type="evidence" value="ECO:0007669"/>
    <property type="project" value="UniProtKB-KW"/>
</dbReference>
<dbReference type="Gene3D" id="3.40.1390.10">
    <property type="entry name" value="MurE/MurF, N-terminal domain"/>
    <property type="match status" value="1"/>
</dbReference>
<evidence type="ECO:0000256" key="4">
    <source>
        <dbReference type="ARBA" id="ARBA00022737"/>
    </source>
</evidence>